<dbReference type="SUPFAM" id="SSF53335">
    <property type="entry name" value="S-adenosyl-L-methionine-dependent methyltransferases"/>
    <property type="match status" value="1"/>
</dbReference>
<keyword evidence="2 4" id="KW-0808">Transferase</keyword>
<dbReference type="PANTHER" id="PTHR43591:SF81">
    <property type="entry name" value="MAGNESIUM PROTOPORPHYRIN IX METHYLTRANSFERASE, CHLOROPLASTIC-RELATED"/>
    <property type="match status" value="1"/>
</dbReference>
<dbReference type="AlphaFoldDB" id="A0AAD6Q181"/>
<comment type="caution">
    <text evidence="6">The sequence shown here is derived from an EMBL/GenBank/DDBJ whole genome shotgun (WGS) entry which is preliminary data.</text>
</comment>
<feature type="region of interest" description="SAM motif I" evidence="4">
    <location>
        <begin position="210"/>
        <end position="219"/>
    </location>
</feature>
<dbReference type="CDD" id="cd02440">
    <property type="entry name" value="AdoMet_MTases"/>
    <property type="match status" value="1"/>
</dbReference>
<feature type="non-terminal residue" evidence="6">
    <location>
        <position position="428"/>
    </location>
</feature>
<organism evidence="6 7">
    <name type="scientific">Populus alba x Populus x berolinensis</name>
    <dbReference type="NCBI Taxonomy" id="444605"/>
    <lineage>
        <taxon>Eukaryota</taxon>
        <taxon>Viridiplantae</taxon>
        <taxon>Streptophyta</taxon>
        <taxon>Embryophyta</taxon>
        <taxon>Tracheophyta</taxon>
        <taxon>Spermatophyta</taxon>
        <taxon>Magnoliopsida</taxon>
        <taxon>eudicotyledons</taxon>
        <taxon>Gunneridae</taxon>
        <taxon>Pentapetalae</taxon>
        <taxon>rosids</taxon>
        <taxon>fabids</taxon>
        <taxon>Malpighiales</taxon>
        <taxon>Salicaceae</taxon>
        <taxon>Saliceae</taxon>
        <taxon>Populus</taxon>
    </lineage>
</organism>
<accession>A0AAD6Q181</accession>
<evidence type="ECO:0000256" key="3">
    <source>
        <dbReference type="ARBA" id="ARBA00022691"/>
    </source>
</evidence>
<feature type="region of interest" description="SAM motif III" evidence="4">
    <location>
        <begin position="300"/>
        <end position="309"/>
    </location>
</feature>
<dbReference type="GO" id="GO:0008757">
    <property type="term" value="F:S-adenosylmethionine-dependent methyltransferase activity"/>
    <property type="evidence" value="ECO:0007669"/>
    <property type="project" value="InterPro"/>
</dbReference>
<dbReference type="Gene3D" id="3.40.50.150">
    <property type="entry name" value="Vaccinia Virus protein VP39"/>
    <property type="match status" value="1"/>
</dbReference>
<dbReference type="InterPro" id="IPR013216">
    <property type="entry name" value="Methyltransf_11"/>
</dbReference>
<reference evidence="6" key="1">
    <citation type="journal article" date="2023" name="Mol. Ecol. Resour.">
        <title>Chromosome-level genome assembly of a triploid poplar Populus alba 'Berolinensis'.</title>
        <authorList>
            <person name="Chen S."/>
            <person name="Yu Y."/>
            <person name="Wang X."/>
            <person name="Wang S."/>
            <person name="Zhang T."/>
            <person name="Zhou Y."/>
            <person name="He R."/>
            <person name="Meng N."/>
            <person name="Wang Y."/>
            <person name="Liu W."/>
            <person name="Liu Z."/>
            <person name="Liu J."/>
            <person name="Guo Q."/>
            <person name="Huang H."/>
            <person name="Sederoff R.R."/>
            <person name="Wang G."/>
            <person name="Qu G."/>
            <person name="Chen S."/>
        </authorList>
    </citation>
    <scope>NUCLEOTIDE SEQUENCE</scope>
    <source>
        <strain evidence="6">SC-2020</strain>
    </source>
</reference>
<feature type="domain" description="Methyltransferase type 11" evidence="5">
    <location>
        <begin position="211"/>
        <end position="309"/>
    </location>
</feature>
<keyword evidence="7" id="KW-1185">Reference proteome</keyword>
<evidence type="ECO:0000313" key="7">
    <source>
        <dbReference type="Proteomes" id="UP001164929"/>
    </source>
</evidence>
<proteinExistence type="inferred from homology"/>
<comment type="similarity">
    <text evidence="4">Belongs to the class I-like SAM-binding methyltransferase superfamily. gTMT family.</text>
</comment>
<sequence length="428" mass="47238">CLGIPYHMCQDTQSLSVVGTTADQVSGSRSDHRAAQIRMMQEALRFAGISVLISRETPRSKVKQKSLLKINSIIIAIPIMTSMLLSSTSQTQIFHNIRTSQPISHLHPYRTTCLAPLPCRSRSIRCAGSTAVADTASTRELKQGIAELYDESSAVWEDIWGDHMHHGFYDPDEVVSGSDSDHRAAQFRMIQEALSFAGVSEDPEKGPKTVVDVGCGIGGSSRYIARKYGAKCQGITLSPFQAQRANALAATEGLADKVSFQVADALEQPFPDGQFDLVWSMESGEHMPDKRKFVGELARVAAPGATIVIVTWCHRVLGPSEESLQPWEMKHLKKICDAYYLPDWCSTADYVNLLESLSLQDIKTADWSQYVAPFWPAVIRSALTWKGLTSLLRSGMKTIRGALVMPLMIEGYKKGLIKFAIITCRKPE</sequence>
<dbReference type="PROSITE" id="PS51581">
    <property type="entry name" value="SAM_GTMT"/>
    <property type="match status" value="1"/>
</dbReference>
<dbReference type="EMBL" id="JAQIZT010000013">
    <property type="protein sequence ID" value="KAJ6975186.1"/>
    <property type="molecule type" value="Genomic_DNA"/>
</dbReference>
<dbReference type="Pfam" id="PF08241">
    <property type="entry name" value="Methyltransf_11"/>
    <property type="match status" value="1"/>
</dbReference>
<gene>
    <name evidence="6" type="ORF">NC653_031133</name>
</gene>
<dbReference type="GO" id="GO:0032259">
    <property type="term" value="P:methylation"/>
    <property type="evidence" value="ECO:0007669"/>
    <property type="project" value="UniProtKB-UniRule"/>
</dbReference>
<evidence type="ECO:0000256" key="4">
    <source>
        <dbReference type="PROSITE-ProRule" id="PRU00914"/>
    </source>
</evidence>
<dbReference type="InterPro" id="IPR029063">
    <property type="entry name" value="SAM-dependent_MTases_sf"/>
</dbReference>
<feature type="region of interest" description="SAM motif II" evidence="4">
    <location>
        <begin position="273"/>
        <end position="281"/>
    </location>
</feature>
<keyword evidence="1 4" id="KW-0489">Methyltransferase</keyword>
<evidence type="ECO:0000256" key="2">
    <source>
        <dbReference type="ARBA" id="ARBA00022679"/>
    </source>
</evidence>
<protein>
    <submittedName>
        <fullName evidence="6">Tocopherol O-methyltransferase</fullName>
    </submittedName>
</protein>
<evidence type="ECO:0000259" key="5">
    <source>
        <dbReference type="Pfam" id="PF08241"/>
    </source>
</evidence>
<keyword evidence="3 4" id="KW-0949">S-adenosyl-L-methionine</keyword>
<dbReference type="PANTHER" id="PTHR43591">
    <property type="entry name" value="METHYLTRANSFERASE"/>
    <property type="match status" value="1"/>
</dbReference>
<evidence type="ECO:0000256" key="1">
    <source>
        <dbReference type="ARBA" id="ARBA00022603"/>
    </source>
</evidence>
<evidence type="ECO:0000313" key="6">
    <source>
        <dbReference type="EMBL" id="KAJ6975186.1"/>
    </source>
</evidence>
<dbReference type="Proteomes" id="UP001164929">
    <property type="component" value="Chromosome 13"/>
</dbReference>
<name>A0AAD6Q181_9ROSI</name>
<dbReference type="InterPro" id="IPR025774">
    <property type="entry name" value="PiNMT-like"/>
</dbReference>